<dbReference type="SUPFAM" id="SSF102114">
    <property type="entry name" value="Radical SAM enzymes"/>
    <property type="match status" value="1"/>
</dbReference>
<dbReference type="Gene3D" id="3.20.20.70">
    <property type="entry name" value="Aldolase class I"/>
    <property type="match status" value="1"/>
</dbReference>
<dbReference type="GO" id="GO:0004748">
    <property type="term" value="F:ribonucleoside-diphosphate reductase activity, thioredoxin disulfide as acceptor"/>
    <property type="evidence" value="ECO:0007669"/>
    <property type="project" value="TreeGrafter"/>
</dbReference>
<keyword evidence="2" id="KW-0004">4Fe-4S</keyword>
<gene>
    <name evidence="8" type="primary">nrdG</name>
    <name evidence="8" type="ORF">HR057_13710</name>
</gene>
<dbReference type="SFLD" id="SFLDF00299">
    <property type="entry name" value="anaerobic_ribonucleoside-triph"/>
    <property type="match status" value="1"/>
</dbReference>
<dbReference type="NCBIfam" id="TIGR02491">
    <property type="entry name" value="NrdG"/>
    <property type="match status" value="1"/>
</dbReference>
<dbReference type="InterPro" id="IPR007197">
    <property type="entry name" value="rSAM"/>
</dbReference>
<evidence type="ECO:0000256" key="2">
    <source>
        <dbReference type="ARBA" id="ARBA00022485"/>
    </source>
</evidence>
<dbReference type="RefSeq" id="WP_173732010.1">
    <property type="nucleotide sequence ID" value="NZ_JABTTE010000022.1"/>
</dbReference>
<keyword evidence="6" id="KW-0411">Iron-sulfur</keyword>
<comment type="cofactor">
    <cofactor evidence="1">
        <name>[4Fe-4S] cluster</name>
        <dbReference type="ChEBI" id="CHEBI:49883"/>
    </cofactor>
</comment>
<evidence type="ECO:0000256" key="7">
    <source>
        <dbReference type="PIRNR" id="PIRNR000368"/>
    </source>
</evidence>
<comment type="function">
    <text evidence="7">Activation of anaerobic ribonucleoside-triphosphate reductase under anaerobic conditions by generation of an organic free radical, using S-adenosylmethionine and reduced flavodoxin as cosubstrates to produce 5'-deoxy-adenosine.</text>
</comment>
<protein>
    <recommendedName>
        <fullName evidence="7">Anaerobic ribonucleoside-triphosphate reductase-activating protein</fullName>
        <ecNumber evidence="7">1.97.1.-</ecNumber>
    </recommendedName>
</protein>
<evidence type="ECO:0000313" key="9">
    <source>
        <dbReference type="Proteomes" id="UP000625804"/>
    </source>
</evidence>
<dbReference type="PANTHER" id="PTHR30352">
    <property type="entry name" value="PYRUVATE FORMATE-LYASE-ACTIVATING ENZYME"/>
    <property type="match status" value="1"/>
</dbReference>
<dbReference type="GO" id="GO:0046872">
    <property type="term" value="F:metal ion binding"/>
    <property type="evidence" value="ECO:0007669"/>
    <property type="project" value="UniProtKB-KW"/>
</dbReference>
<keyword evidence="3" id="KW-0949">S-adenosyl-L-methionine</keyword>
<evidence type="ECO:0000256" key="6">
    <source>
        <dbReference type="ARBA" id="ARBA00023014"/>
    </source>
</evidence>
<dbReference type="EC" id="1.97.1.-" evidence="7"/>
<keyword evidence="7" id="KW-0560">Oxidoreductase</keyword>
<evidence type="ECO:0000256" key="5">
    <source>
        <dbReference type="ARBA" id="ARBA00023004"/>
    </source>
</evidence>
<evidence type="ECO:0000256" key="3">
    <source>
        <dbReference type="ARBA" id="ARBA00022691"/>
    </source>
</evidence>
<proteinExistence type="inferred from homology"/>
<comment type="similarity">
    <text evidence="7">Belongs to the organic radical-activating enzymes family.</text>
</comment>
<evidence type="ECO:0000256" key="4">
    <source>
        <dbReference type="ARBA" id="ARBA00022723"/>
    </source>
</evidence>
<dbReference type="AlphaFoldDB" id="A0A8J8KD99"/>
<dbReference type="InterPro" id="IPR058240">
    <property type="entry name" value="rSAM_sf"/>
</dbReference>
<evidence type="ECO:0000256" key="1">
    <source>
        <dbReference type="ARBA" id="ARBA00001966"/>
    </source>
</evidence>
<dbReference type="InterPro" id="IPR013785">
    <property type="entry name" value="Aldolase_TIM"/>
</dbReference>
<dbReference type="EMBL" id="JABTTE010000022">
    <property type="protein sequence ID" value="NSL52808.1"/>
    <property type="molecule type" value="Genomic_DNA"/>
</dbReference>
<comment type="caution">
    <text evidence="8">The sequence shown here is derived from an EMBL/GenBank/DDBJ whole genome shotgun (WGS) entry which is preliminary data.</text>
</comment>
<reference evidence="8" key="1">
    <citation type="submission" date="2020-06" db="EMBL/GenBank/DDBJ databases">
        <title>A novel thermopfilic bacterium from Erzurum, Turkey.</title>
        <authorList>
            <person name="Adiguzel A."/>
            <person name="Ay H."/>
            <person name="Baltaci M.O."/>
        </authorList>
    </citation>
    <scope>NUCLEOTIDE SEQUENCE</scope>
    <source>
        <strain evidence="8">P2</strain>
    </source>
</reference>
<dbReference type="Proteomes" id="UP000625804">
    <property type="component" value="Unassembled WGS sequence"/>
</dbReference>
<name>A0A8J8KD99_9BACI</name>
<sequence length="164" mass="18793">MKIMKIDTDCTDNGNGIRTVIYVSGCSHYCEGCHNPSSWNVNNGIEYSINELINIIEDNSIADVTISGGDSLTFQYEDTLMLVKEIKVKTRKNIWLYTGYVFEEIPDSKKEILRNLDVLVDGRFELSKKNLQIMFRGSSNQRIIDVQRSIKEGITILWKDGQYI</sequence>
<dbReference type="GO" id="GO:0043365">
    <property type="term" value="F:[formate-C-acetyltransferase]-activating enzyme activity"/>
    <property type="evidence" value="ECO:0007669"/>
    <property type="project" value="InterPro"/>
</dbReference>
<dbReference type="GO" id="GO:0051539">
    <property type="term" value="F:4 iron, 4 sulfur cluster binding"/>
    <property type="evidence" value="ECO:0007669"/>
    <property type="project" value="UniProtKB-KW"/>
</dbReference>
<dbReference type="SFLD" id="SFLDG01066">
    <property type="entry name" value="organic_radical-activating_enz"/>
    <property type="match status" value="1"/>
</dbReference>
<keyword evidence="5" id="KW-0408">Iron</keyword>
<dbReference type="SFLD" id="SFLDG01063">
    <property type="entry name" value="activating_enzymes__group_1"/>
    <property type="match status" value="1"/>
</dbReference>
<dbReference type="InterPro" id="IPR012837">
    <property type="entry name" value="NrdG"/>
</dbReference>
<dbReference type="InterPro" id="IPR034457">
    <property type="entry name" value="Organic_radical-activating"/>
</dbReference>
<evidence type="ECO:0000313" key="8">
    <source>
        <dbReference type="EMBL" id="NSL52808.1"/>
    </source>
</evidence>
<accession>A0A8J8KD99</accession>
<dbReference type="PANTHER" id="PTHR30352:SF2">
    <property type="entry name" value="ANAEROBIC RIBONUCLEOSIDE-TRIPHOSPHATE REDUCTASE-ACTIVATING PROTEIN"/>
    <property type="match status" value="1"/>
</dbReference>
<organism evidence="8 9">
    <name type="scientific">Calidifontibacillus erzurumensis</name>
    <dbReference type="NCBI Taxonomy" id="2741433"/>
    <lineage>
        <taxon>Bacteria</taxon>
        <taxon>Bacillati</taxon>
        <taxon>Bacillota</taxon>
        <taxon>Bacilli</taxon>
        <taxon>Bacillales</taxon>
        <taxon>Bacillaceae</taxon>
        <taxon>Calidifontibacillus/Schinkia group</taxon>
        <taxon>Calidifontibacillus</taxon>
    </lineage>
</organism>
<dbReference type="Pfam" id="PF13353">
    <property type="entry name" value="Fer4_12"/>
    <property type="match status" value="1"/>
</dbReference>
<dbReference type="PIRSF" id="PIRSF000368">
    <property type="entry name" value="NrdG"/>
    <property type="match status" value="1"/>
</dbReference>
<keyword evidence="4" id="KW-0479">Metal-binding</keyword>
<dbReference type="SFLD" id="SFLDS00029">
    <property type="entry name" value="Radical_SAM"/>
    <property type="match status" value="1"/>
</dbReference>
<keyword evidence="9" id="KW-1185">Reference proteome</keyword>